<dbReference type="AlphaFoldDB" id="J4C346"/>
<feature type="signal peptide" evidence="2">
    <location>
        <begin position="1"/>
        <end position="26"/>
    </location>
</feature>
<evidence type="ECO:0000313" key="3">
    <source>
        <dbReference type="EMBL" id="BAM39806.1"/>
    </source>
</evidence>
<proteinExistence type="predicted"/>
<keyword evidence="4" id="KW-1185">Reference proteome</keyword>
<dbReference type="RefSeq" id="XP_009690107.1">
    <property type="nucleotide sequence ID" value="XM_009691812.1"/>
</dbReference>
<evidence type="ECO:0000256" key="1">
    <source>
        <dbReference type="SAM" id="MobiDB-lite"/>
    </source>
</evidence>
<dbReference type="InterPro" id="IPR007480">
    <property type="entry name" value="DUF529"/>
</dbReference>
<feature type="region of interest" description="Disordered" evidence="1">
    <location>
        <begin position="30"/>
        <end position="54"/>
    </location>
</feature>
<gene>
    <name evidence="3" type="ORF">TOT_020000077</name>
</gene>
<name>J4C346_THEOR</name>
<feature type="compositionally biased region" description="Low complexity" evidence="1">
    <location>
        <begin position="32"/>
        <end position="51"/>
    </location>
</feature>
<dbReference type="VEuPathDB" id="PiroplasmaDB:TOT_020000077"/>
<protein>
    <submittedName>
        <fullName evidence="3">Uncharacterized protein</fullName>
    </submittedName>
</protein>
<dbReference type="GeneID" id="20714259"/>
<feature type="chain" id="PRO_5003778549" evidence="2">
    <location>
        <begin position="27"/>
        <end position="341"/>
    </location>
</feature>
<keyword evidence="2" id="KW-0732">Signal</keyword>
<dbReference type="EMBL" id="AP011947">
    <property type="protein sequence ID" value="BAM39806.1"/>
    <property type="molecule type" value="Genomic_DNA"/>
</dbReference>
<sequence length="341" mass="38963">MLKLIRVLKNIVFVLTIGRILGTIRASNPLGSSSTANSSQQSPESQPPEQQDPYKTTFEGELVNLDINSLHGYSKFTCTIEYTEVTYQSGNKFKSALDGETEIWKATNTNAFRFKSQLLDLKPISLSVEFNRNDDSTALYFRKKYNSSEWEGIDKQAHNQFVELYKNKLKEYKESIEKDTKEAVDLDLLIKSTTEIEFDFHDYKSKHVKISEGTEAAKAAKQNITNTQYTLTNSEEKDDAGVVNKIMDVLLSDKKYRIVKVKVKTKVGINSDVWQTGGSAFCTKMVAKWQGDKLKEIVLSLTYKDSGKNSELLLNVTPNWKYLYNFEEITEKDLATFDFQY</sequence>
<reference evidence="3 4" key="1">
    <citation type="journal article" date="2012" name="MBio">
        <title>Comparative genome analysis of three eukaryotic parasites with differing abilities to transform leukocytes reveals key mediators of Theileria-induced leukocyte transformation.</title>
        <authorList>
            <person name="Hayashida K."/>
            <person name="Hara Y."/>
            <person name="Abe T."/>
            <person name="Yamasaki C."/>
            <person name="Toyoda A."/>
            <person name="Kosuge T."/>
            <person name="Suzuki Y."/>
            <person name="Sato Y."/>
            <person name="Kawashima S."/>
            <person name="Katayama T."/>
            <person name="Wakaguri H."/>
            <person name="Inoue N."/>
            <person name="Homma K."/>
            <person name="Tada-Umezaki M."/>
            <person name="Yagi Y."/>
            <person name="Fujii Y."/>
            <person name="Habara T."/>
            <person name="Kanehisa M."/>
            <person name="Watanabe H."/>
            <person name="Ito K."/>
            <person name="Gojobori T."/>
            <person name="Sugawara H."/>
            <person name="Imanishi T."/>
            <person name="Weir W."/>
            <person name="Gardner M."/>
            <person name="Pain A."/>
            <person name="Shiels B."/>
            <person name="Hattori M."/>
            <person name="Nene V."/>
            <person name="Sugimoto C."/>
        </authorList>
    </citation>
    <scope>NUCLEOTIDE SEQUENCE [LARGE SCALE GENOMIC DNA]</scope>
    <source>
        <strain evidence="3 4">Shintoku</strain>
    </source>
</reference>
<evidence type="ECO:0000313" key="4">
    <source>
        <dbReference type="Proteomes" id="UP000003786"/>
    </source>
</evidence>
<dbReference type="Pfam" id="PF04385">
    <property type="entry name" value="FAINT"/>
    <property type="match status" value="1"/>
</dbReference>
<accession>J4C346</accession>
<organism evidence="3 4">
    <name type="scientific">Theileria orientalis strain Shintoku</name>
    <dbReference type="NCBI Taxonomy" id="869250"/>
    <lineage>
        <taxon>Eukaryota</taxon>
        <taxon>Sar</taxon>
        <taxon>Alveolata</taxon>
        <taxon>Apicomplexa</taxon>
        <taxon>Aconoidasida</taxon>
        <taxon>Piroplasmida</taxon>
        <taxon>Theileriidae</taxon>
        <taxon>Theileria</taxon>
    </lineage>
</organism>
<dbReference type="Proteomes" id="UP000003786">
    <property type="component" value="Chromosome 2"/>
</dbReference>
<evidence type="ECO:0000256" key="2">
    <source>
        <dbReference type="SAM" id="SignalP"/>
    </source>
</evidence>
<dbReference type="KEGG" id="tot:TOT_020000077"/>